<sequence length="90" mass="9727">MGGGRRRHGGRHGQQGGTEGQTSVHEQGHDAPRWGAYGSGGMSLRKIIGRIGRRYERERANEVRQFRHPGGVPGCAVPRHPPGAPSNLKV</sequence>
<name>A0ABQ3TMG0_9ACTN</name>
<protein>
    <submittedName>
        <fullName evidence="2">Uncharacterized protein</fullName>
    </submittedName>
</protein>
<comment type="caution">
    <text evidence="2">The sequence shown here is derived from an EMBL/GenBank/DDBJ whole genome shotgun (WGS) entry which is preliminary data.</text>
</comment>
<organism evidence="2 3">
    <name type="scientific">Streptomyces spororaveus</name>
    <dbReference type="NCBI Taxonomy" id="284039"/>
    <lineage>
        <taxon>Bacteria</taxon>
        <taxon>Bacillati</taxon>
        <taxon>Actinomycetota</taxon>
        <taxon>Actinomycetes</taxon>
        <taxon>Kitasatosporales</taxon>
        <taxon>Streptomycetaceae</taxon>
        <taxon>Streptomyces</taxon>
    </lineage>
</organism>
<proteinExistence type="predicted"/>
<evidence type="ECO:0000313" key="2">
    <source>
        <dbReference type="EMBL" id="GHI81532.1"/>
    </source>
</evidence>
<evidence type="ECO:0000256" key="1">
    <source>
        <dbReference type="SAM" id="MobiDB-lite"/>
    </source>
</evidence>
<accession>A0ABQ3TMG0</accession>
<feature type="compositionally biased region" description="Basic residues" evidence="1">
    <location>
        <begin position="1"/>
        <end position="11"/>
    </location>
</feature>
<dbReference type="Proteomes" id="UP000608522">
    <property type="component" value="Unassembled WGS sequence"/>
</dbReference>
<evidence type="ECO:0000313" key="3">
    <source>
        <dbReference type="Proteomes" id="UP000608522"/>
    </source>
</evidence>
<keyword evidence="3" id="KW-1185">Reference proteome</keyword>
<gene>
    <name evidence="2" type="ORF">Sspor_70930</name>
</gene>
<feature type="region of interest" description="Disordered" evidence="1">
    <location>
        <begin position="1"/>
        <end position="41"/>
    </location>
</feature>
<feature type="region of interest" description="Disordered" evidence="1">
    <location>
        <begin position="66"/>
        <end position="90"/>
    </location>
</feature>
<dbReference type="EMBL" id="BNED01000005">
    <property type="protein sequence ID" value="GHI81532.1"/>
    <property type="molecule type" value="Genomic_DNA"/>
</dbReference>
<reference evidence="3" key="1">
    <citation type="submission" date="2023-07" db="EMBL/GenBank/DDBJ databases">
        <title>Whole genome shotgun sequence of Streptomyces spororaveus NBRC 15456.</title>
        <authorList>
            <person name="Komaki H."/>
            <person name="Tamura T."/>
        </authorList>
    </citation>
    <scope>NUCLEOTIDE SEQUENCE [LARGE SCALE GENOMIC DNA]</scope>
    <source>
        <strain evidence="3">NBRC 15456</strain>
    </source>
</reference>